<dbReference type="AlphaFoldDB" id="A0A3P7MSY3"/>
<keyword evidence="3" id="KW-1185">Reference proteome</keyword>
<reference evidence="2 3" key="1">
    <citation type="submission" date="2018-11" db="EMBL/GenBank/DDBJ databases">
        <authorList>
            <consortium name="Pathogen Informatics"/>
        </authorList>
    </citation>
    <scope>NUCLEOTIDE SEQUENCE [LARGE SCALE GENOMIC DNA]</scope>
</reference>
<dbReference type="Proteomes" id="UP000271889">
    <property type="component" value="Unassembled WGS sequence"/>
</dbReference>
<feature type="region of interest" description="Disordered" evidence="1">
    <location>
        <begin position="1"/>
        <end position="34"/>
    </location>
</feature>
<name>A0A3P7MSY3_CYLGO</name>
<evidence type="ECO:0000313" key="3">
    <source>
        <dbReference type="Proteomes" id="UP000271889"/>
    </source>
</evidence>
<dbReference type="EMBL" id="UYRV01121493">
    <property type="protein sequence ID" value="VDN32815.1"/>
    <property type="molecule type" value="Genomic_DNA"/>
</dbReference>
<proteinExistence type="predicted"/>
<sequence>MKEQNHAIIGAGRERGERPRGSSPHTTGGTVSLGLDKGRNAETRLCTNGEVGVPTEGDCGSLLLLGDCTGLLYTRERDAHGKFDGVDLDRCTVVGKQLQQHLYDGNRRNRIIKFKETYGGLASTGVVVVYCTPLVPEDTGSVMDIGEGESDEAVADDLDAPELEELPDLKNSMK</sequence>
<accession>A0A3P7MSY3</accession>
<protein>
    <submittedName>
        <fullName evidence="2">Uncharacterized protein</fullName>
    </submittedName>
</protein>
<feature type="compositionally biased region" description="Acidic residues" evidence="1">
    <location>
        <begin position="146"/>
        <end position="166"/>
    </location>
</feature>
<feature type="region of interest" description="Disordered" evidence="1">
    <location>
        <begin position="145"/>
        <end position="174"/>
    </location>
</feature>
<organism evidence="2 3">
    <name type="scientific">Cylicostephanus goldi</name>
    <name type="common">Nematode worm</name>
    <dbReference type="NCBI Taxonomy" id="71465"/>
    <lineage>
        <taxon>Eukaryota</taxon>
        <taxon>Metazoa</taxon>
        <taxon>Ecdysozoa</taxon>
        <taxon>Nematoda</taxon>
        <taxon>Chromadorea</taxon>
        <taxon>Rhabditida</taxon>
        <taxon>Rhabditina</taxon>
        <taxon>Rhabditomorpha</taxon>
        <taxon>Strongyloidea</taxon>
        <taxon>Strongylidae</taxon>
        <taxon>Cylicostephanus</taxon>
    </lineage>
</organism>
<gene>
    <name evidence="2" type="ORF">CGOC_LOCUS12212</name>
</gene>
<evidence type="ECO:0000313" key="2">
    <source>
        <dbReference type="EMBL" id="VDN32815.1"/>
    </source>
</evidence>
<evidence type="ECO:0000256" key="1">
    <source>
        <dbReference type="SAM" id="MobiDB-lite"/>
    </source>
</evidence>